<feature type="transmembrane region" description="Helical" evidence="7">
    <location>
        <begin position="104"/>
        <end position="122"/>
    </location>
</feature>
<feature type="transmembrane region" description="Helical" evidence="7">
    <location>
        <begin position="17"/>
        <end position="41"/>
    </location>
</feature>
<organism evidence="9 10">
    <name type="scientific">Fraserbacteria sp. (strain RBG_16_55_9)</name>
    <dbReference type="NCBI Taxonomy" id="1817864"/>
    <lineage>
        <taxon>Bacteria</taxon>
        <taxon>Candidatus Fraseribacteriota</taxon>
    </lineage>
</organism>
<evidence type="ECO:0000313" key="10">
    <source>
        <dbReference type="Proteomes" id="UP000179157"/>
    </source>
</evidence>
<evidence type="ECO:0000259" key="8">
    <source>
        <dbReference type="PROSITE" id="PS50850"/>
    </source>
</evidence>
<keyword evidence="2" id="KW-0813">Transport</keyword>
<feature type="transmembrane region" description="Helical" evidence="7">
    <location>
        <begin position="350"/>
        <end position="369"/>
    </location>
</feature>
<dbReference type="AlphaFoldDB" id="A0A1F5USJ8"/>
<dbReference type="CDD" id="cd06173">
    <property type="entry name" value="MFS_MefA_like"/>
    <property type="match status" value="1"/>
</dbReference>
<feature type="transmembrane region" description="Helical" evidence="7">
    <location>
        <begin position="80"/>
        <end position="98"/>
    </location>
</feature>
<dbReference type="SUPFAM" id="SSF103473">
    <property type="entry name" value="MFS general substrate transporter"/>
    <property type="match status" value="1"/>
</dbReference>
<dbReference type="InterPro" id="IPR036259">
    <property type="entry name" value="MFS_trans_sf"/>
</dbReference>
<dbReference type="STRING" id="1817864.A2Z21_01325"/>
<name>A0A1F5USJ8_FRAXR</name>
<evidence type="ECO:0000256" key="3">
    <source>
        <dbReference type="ARBA" id="ARBA00022475"/>
    </source>
</evidence>
<feature type="transmembrane region" description="Helical" evidence="7">
    <location>
        <begin position="255"/>
        <end position="280"/>
    </location>
</feature>
<keyword evidence="5 7" id="KW-1133">Transmembrane helix</keyword>
<keyword evidence="3" id="KW-1003">Cell membrane</keyword>
<accession>A0A1F5USJ8</accession>
<evidence type="ECO:0000256" key="5">
    <source>
        <dbReference type="ARBA" id="ARBA00022989"/>
    </source>
</evidence>
<evidence type="ECO:0000256" key="1">
    <source>
        <dbReference type="ARBA" id="ARBA00004651"/>
    </source>
</evidence>
<feature type="transmembrane region" description="Helical" evidence="7">
    <location>
        <begin position="375"/>
        <end position="398"/>
    </location>
</feature>
<dbReference type="PANTHER" id="PTHR23513:SF11">
    <property type="entry name" value="STAPHYLOFERRIN A TRANSPORTER"/>
    <property type="match status" value="1"/>
</dbReference>
<sequence>MRAPQTFRALRHRNFRLFWWGQLISVSGSWMQLAAQGWLVYRLTGSAFYLGLVGFARYVPVLLFSLFGGVIADRFPKRNLVILTQCIALIQAFLLAILTSTGTVQIWHIIVLSSLLGLVNAFDTPARQSFIVEMVGKEDLMNAIALNSSVFNASRIVGPVVAGVLVPTLGEASCFFLNGVSFLAVLVSLLRMDADSLSPAPSEAANGSVWRKLREGLDYARSDAAILTLLALVSISSVFALPYSTLMPAFARDVLGLGATGYGAMLAAVGLGALSGALVLASWGSRFPKGRLFTIGNLLFPLGLIAFSFSRSFVLSELLLILVGLGFILQNAMANTLLQTTAKEGFRGRVMSMHTLAFIGLSPLGDLQAGTAAHFLSVPLIVKLGAFVCLGAALWAIWKRPELRRLT</sequence>
<dbReference type="GO" id="GO:0005886">
    <property type="term" value="C:plasma membrane"/>
    <property type="evidence" value="ECO:0007669"/>
    <property type="project" value="UniProtKB-SubCell"/>
</dbReference>
<feature type="transmembrane region" description="Helical" evidence="7">
    <location>
        <begin position="318"/>
        <end position="338"/>
    </location>
</feature>
<proteinExistence type="predicted"/>
<feature type="domain" description="Major facilitator superfamily (MFS) profile" evidence="8">
    <location>
        <begin position="1"/>
        <end position="404"/>
    </location>
</feature>
<dbReference type="EMBL" id="MFGX01000098">
    <property type="protein sequence ID" value="OGF53701.1"/>
    <property type="molecule type" value="Genomic_DNA"/>
</dbReference>
<feature type="transmembrane region" description="Helical" evidence="7">
    <location>
        <begin position="224"/>
        <end position="243"/>
    </location>
</feature>
<protein>
    <recommendedName>
        <fullName evidence="8">Major facilitator superfamily (MFS) profile domain-containing protein</fullName>
    </recommendedName>
</protein>
<reference evidence="9 10" key="1">
    <citation type="journal article" date="2016" name="Nat. Commun.">
        <title>Thousands of microbial genomes shed light on interconnected biogeochemical processes in an aquifer system.</title>
        <authorList>
            <person name="Anantharaman K."/>
            <person name="Brown C.T."/>
            <person name="Hug L.A."/>
            <person name="Sharon I."/>
            <person name="Castelle C.J."/>
            <person name="Probst A.J."/>
            <person name="Thomas B.C."/>
            <person name="Singh A."/>
            <person name="Wilkins M.J."/>
            <person name="Karaoz U."/>
            <person name="Brodie E.L."/>
            <person name="Williams K.H."/>
            <person name="Hubbard S.S."/>
            <person name="Banfield J.F."/>
        </authorList>
    </citation>
    <scope>NUCLEOTIDE SEQUENCE [LARGE SCALE GENOMIC DNA]</scope>
    <source>
        <strain evidence="10">RBG_16_55_9</strain>
    </source>
</reference>
<feature type="transmembrane region" description="Helical" evidence="7">
    <location>
        <begin position="47"/>
        <end position="68"/>
    </location>
</feature>
<dbReference type="Pfam" id="PF05977">
    <property type="entry name" value="MFS_3"/>
    <property type="match status" value="1"/>
</dbReference>
<dbReference type="GO" id="GO:0022857">
    <property type="term" value="F:transmembrane transporter activity"/>
    <property type="evidence" value="ECO:0007669"/>
    <property type="project" value="InterPro"/>
</dbReference>
<dbReference type="InterPro" id="IPR010290">
    <property type="entry name" value="TM_effector"/>
</dbReference>
<gene>
    <name evidence="9" type="ORF">A2Z21_01325</name>
</gene>
<keyword evidence="4 7" id="KW-0812">Transmembrane</keyword>
<dbReference type="Proteomes" id="UP000179157">
    <property type="component" value="Unassembled WGS sequence"/>
</dbReference>
<keyword evidence="6 7" id="KW-0472">Membrane</keyword>
<feature type="transmembrane region" description="Helical" evidence="7">
    <location>
        <begin position="292"/>
        <end position="312"/>
    </location>
</feature>
<evidence type="ECO:0000256" key="6">
    <source>
        <dbReference type="ARBA" id="ARBA00023136"/>
    </source>
</evidence>
<evidence type="ECO:0000256" key="4">
    <source>
        <dbReference type="ARBA" id="ARBA00022692"/>
    </source>
</evidence>
<evidence type="ECO:0000313" key="9">
    <source>
        <dbReference type="EMBL" id="OGF53701.1"/>
    </source>
</evidence>
<dbReference type="Gene3D" id="1.20.1250.20">
    <property type="entry name" value="MFS general substrate transporter like domains"/>
    <property type="match status" value="1"/>
</dbReference>
<comment type="subcellular location">
    <subcellularLocation>
        <location evidence="1">Cell membrane</location>
        <topology evidence="1">Multi-pass membrane protein</topology>
    </subcellularLocation>
</comment>
<comment type="caution">
    <text evidence="9">The sequence shown here is derived from an EMBL/GenBank/DDBJ whole genome shotgun (WGS) entry which is preliminary data.</text>
</comment>
<dbReference type="InterPro" id="IPR020846">
    <property type="entry name" value="MFS_dom"/>
</dbReference>
<evidence type="ECO:0000256" key="7">
    <source>
        <dbReference type="SAM" id="Phobius"/>
    </source>
</evidence>
<dbReference type="PROSITE" id="PS50850">
    <property type="entry name" value="MFS"/>
    <property type="match status" value="1"/>
</dbReference>
<dbReference type="PANTHER" id="PTHR23513">
    <property type="entry name" value="INTEGRAL MEMBRANE EFFLUX PROTEIN-RELATED"/>
    <property type="match status" value="1"/>
</dbReference>
<evidence type="ECO:0000256" key="2">
    <source>
        <dbReference type="ARBA" id="ARBA00022448"/>
    </source>
</evidence>